<sequence>MNPTATCRLKLSKKIWAGVPGSDANGYSDPADTIQYAFGVVPEGTHFRDFARADGSVDTHRLTGGILMVTGDNTTDVALAPGRYWLYEFVIGRDADGVTPRYYQRTGWDFTAVVDGERRSPVDDNDGAVLFEVGAQTREMSIVAINKAVCVELDKRLSSGTGRTNGVLFFGTSSYLGLTQLGSANFDGNAVVRVGITGMDGKVRLDGFTSGNNVFIHEVVPKASYDAGVRPQKMDVYRLDGTLWYSAGFPDAHEVTQDELDALLRNPKFTEAGRALIHTNLRVGDWLFTNQNYFYERQGLMRVEVTNNTGKKGKLRLSKKIWAGVPGADANGYSNPDDTIQYAFGVVPAGTHYGDFALADGAVDTSKLIGGVLTVVGANVVELMLEPGQYWLYEFVIGRDADGVSLRYFQRTGWDFTALIDGERRAPVDDIDGAVAFEIGAQTAQVEIVGINKSVSVQIDKRFTPGAQDKEKAGVLLLATSSYLGVLPIVRDAIGSSNSTAILRLGVTGPNGSVRLDGFTSGNNVFIHEIVPQDAYDAGIMPVSMSVYGLDGTRVFTSEFKLQGALREGENWRDDEHQRRLTQADLDALLAEPKLTRAGRALILEHVRAGDYLFSNVNYFSERQGVLRVEVLNDSGRG</sequence>
<organism evidence="1 2">
    <name type="scientific">Paraburkholderia tropica</name>
    <dbReference type="NCBI Taxonomy" id="92647"/>
    <lineage>
        <taxon>Bacteria</taxon>
        <taxon>Pseudomonadati</taxon>
        <taxon>Pseudomonadota</taxon>
        <taxon>Betaproteobacteria</taxon>
        <taxon>Burkholderiales</taxon>
        <taxon>Burkholderiaceae</taxon>
        <taxon>Paraburkholderia</taxon>
    </lineage>
</organism>
<dbReference type="EMBL" id="FNZM01000005">
    <property type="protein sequence ID" value="SEJ48834.1"/>
    <property type="molecule type" value="Genomic_DNA"/>
</dbReference>
<accession>A0AAQ1GEB0</accession>
<dbReference type="Proteomes" id="UP000183529">
    <property type="component" value="Unassembled WGS sequence"/>
</dbReference>
<comment type="caution">
    <text evidence="1">The sequence shown here is derived from an EMBL/GenBank/DDBJ whole genome shotgun (WGS) entry which is preliminary data.</text>
</comment>
<evidence type="ECO:0000313" key="1">
    <source>
        <dbReference type="EMBL" id="SEJ48834.1"/>
    </source>
</evidence>
<dbReference type="RefSeq" id="WP_074982840.1">
    <property type="nucleotide sequence ID" value="NZ_CADFGN010000002.1"/>
</dbReference>
<dbReference type="AlphaFoldDB" id="A0AAQ1GEB0"/>
<reference evidence="1 2" key="1">
    <citation type="submission" date="2016-10" db="EMBL/GenBank/DDBJ databases">
        <authorList>
            <person name="Varghese N."/>
            <person name="Submissions S."/>
        </authorList>
    </citation>
    <scope>NUCLEOTIDE SEQUENCE [LARGE SCALE GENOMIC DNA]</scope>
    <source>
        <strain evidence="1 2">LMG 22274</strain>
    </source>
</reference>
<proteinExistence type="predicted"/>
<evidence type="ECO:0000313" key="2">
    <source>
        <dbReference type="Proteomes" id="UP000183529"/>
    </source>
</evidence>
<gene>
    <name evidence="1" type="ORF">SAMN05216550_105161</name>
</gene>
<protein>
    <submittedName>
        <fullName evidence="1">Uncharacterized protein</fullName>
    </submittedName>
</protein>
<name>A0AAQ1GEB0_9BURK</name>